<dbReference type="Proteomes" id="UP000011592">
    <property type="component" value="Unassembled WGS sequence"/>
</dbReference>
<dbReference type="EMBL" id="AOIJ01000042">
    <property type="protein sequence ID" value="ELY81344.1"/>
    <property type="molecule type" value="Genomic_DNA"/>
</dbReference>
<evidence type="ECO:0000313" key="3">
    <source>
        <dbReference type="Proteomes" id="UP000011592"/>
    </source>
</evidence>
<proteinExistence type="predicted"/>
<comment type="caution">
    <text evidence="2">The sequence shown here is derived from an EMBL/GenBank/DDBJ whole genome shotgun (WGS) entry which is preliminary data.</text>
</comment>
<accession>L9Z4N1</accession>
<name>L9Z4N1_9EURY</name>
<organism evidence="2 3">
    <name type="scientific">Natrinema gari JCM 14663</name>
    <dbReference type="NCBI Taxonomy" id="1230459"/>
    <lineage>
        <taxon>Archaea</taxon>
        <taxon>Methanobacteriati</taxon>
        <taxon>Methanobacteriota</taxon>
        <taxon>Stenosarchaea group</taxon>
        <taxon>Halobacteria</taxon>
        <taxon>Halobacteriales</taxon>
        <taxon>Natrialbaceae</taxon>
        <taxon>Natrinema</taxon>
    </lineage>
</organism>
<dbReference type="AlphaFoldDB" id="L9Z4N1"/>
<keyword evidence="3" id="KW-1185">Reference proteome</keyword>
<protein>
    <submittedName>
        <fullName evidence="2">Uncharacterized protein</fullName>
    </submittedName>
</protein>
<gene>
    <name evidence="2" type="ORF">C486_06788</name>
</gene>
<reference evidence="2 3" key="1">
    <citation type="journal article" date="2014" name="PLoS Genet.">
        <title>Phylogenetically driven sequencing of extremely halophilic archaea reveals strategies for static and dynamic osmo-response.</title>
        <authorList>
            <person name="Becker E.A."/>
            <person name="Seitzer P.M."/>
            <person name="Tritt A."/>
            <person name="Larsen D."/>
            <person name="Krusor M."/>
            <person name="Yao A.I."/>
            <person name="Wu D."/>
            <person name="Madern D."/>
            <person name="Eisen J.A."/>
            <person name="Darling A.E."/>
            <person name="Facciotti M.T."/>
        </authorList>
    </citation>
    <scope>NUCLEOTIDE SEQUENCE [LARGE SCALE GENOMIC DNA]</scope>
    <source>
        <strain evidence="2 3">JCM 14663</strain>
    </source>
</reference>
<evidence type="ECO:0000313" key="2">
    <source>
        <dbReference type="EMBL" id="ELY81344.1"/>
    </source>
</evidence>
<feature type="region of interest" description="Disordered" evidence="1">
    <location>
        <begin position="38"/>
        <end position="58"/>
    </location>
</feature>
<evidence type="ECO:0000256" key="1">
    <source>
        <dbReference type="SAM" id="MobiDB-lite"/>
    </source>
</evidence>
<sequence>MVGITKGRDFNLDFFLLFVDFDRDAGLSLLADTPAKVEDERSDHGRKDDRDSYHKYNTNDRRDSSLIFISNQLCF</sequence>
<dbReference type="PATRIC" id="fig|1230459.4.peg.1363"/>